<name>A0AAW0BC13_9AGAR</name>
<evidence type="ECO:0000256" key="1">
    <source>
        <dbReference type="SAM" id="MobiDB-lite"/>
    </source>
</evidence>
<keyword evidence="3" id="KW-1185">Reference proteome</keyword>
<dbReference type="EMBL" id="JAWWNJ010000035">
    <property type="protein sequence ID" value="KAK7023991.1"/>
    <property type="molecule type" value="Genomic_DNA"/>
</dbReference>
<feature type="compositionally biased region" description="Basic and acidic residues" evidence="1">
    <location>
        <begin position="200"/>
        <end position="221"/>
    </location>
</feature>
<protein>
    <submittedName>
        <fullName evidence="2">Uncharacterized protein</fullName>
    </submittedName>
</protein>
<dbReference type="AlphaFoldDB" id="A0AAW0BC13"/>
<feature type="region of interest" description="Disordered" evidence="1">
    <location>
        <begin position="442"/>
        <end position="471"/>
    </location>
</feature>
<accession>A0AAW0BC13</accession>
<evidence type="ECO:0000313" key="2">
    <source>
        <dbReference type="EMBL" id="KAK7023991.1"/>
    </source>
</evidence>
<feature type="region of interest" description="Disordered" evidence="1">
    <location>
        <begin position="199"/>
        <end position="221"/>
    </location>
</feature>
<comment type="caution">
    <text evidence="2">The sequence shown here is derived from an EMBL/GenBank/DDBJ whole genome shotgun (WGS) entry which is preliminary data.</text>
</comment>
<dbReference type="Proteomes" id="UP001362999">
    <property type="component" value="Unassembled WGS sequence"/>
</dbReference>
<proteinExistence type="predicted"/>
<sequence>MTEELDVRQKITKLETKTRGFMRQSNDSNEDYEGASTRKVGSMFPVRASNSSRYEKNFGAILRQKQELYLGKGSSIAETRNRLAIYLNQIINSLNESFTLAAQLLKFILQIESEGIHPIIAQWLMNQKRTAQAIILRFQYQVSVKRACLNVSRTEALLKLFQQASSLTKVADYYTNSERNALKRNSKCEVASTFGQTEASSKEEGVVDRSRPAARSERGVQAKDVGDVENNTTNNLYKTEFATELAAGALRNGRGLETKDGNGAIRAFEAYETVVGVKTELTESIYNSTQPPKDEASTLKRERTCSKERERSYRLESRRTTCPVFGVGRALANLSRQAVCGSQTYARQGIDEHAAGVDAKARPRRLFKTEDRRFETESSTMTRGAALTHRVSTFVVNGNGVRGRDAPQRSLQTENKRRNGQAGSKPEARVVAPKFAGAAQSLAERGEDDETNAPRITLGSKPGLNVAGGRTATGVGWCAKRRPSSRRLAQFNS</sequence>
<gene>
    <name evidence="2" type="ORF">R3P38DRAFT_2779468</name>
</gene>
<feature type="region of interest" description="Disordered" evidence="1">
    <location>
        <begin position="398"/>
        <end position="428"/>
    </location>
</feature>
<reference evidence="2 3" key="1">
    <citation type="journal article" date="2024" name="J Genomics">
        <title>Draft genome sequencing and assembly of Favolaschia claudopus CIRM-BRFM 2984 isolated from oak limbs.</title>
        <authorList>
            <person name="Navarro D."/>
            <person name="Drula E."/>
            <person name="Chaduli D."/>
            <person name="Cazenave R."/>
            <person name="Ahrendt S."/>
            <person name="Wang J."/>
            <person name="Lipzen A."/>
            <person name="Daum C."/>
            <person name="Barry K."/>
            <person name="Grigoriev I.V."/>
            <person name="Favel A."/>
            <person name="Rosso M.N."/>
            <person name="Martin F."/>
        </authorList>
    </citation>
    <scope>NUCLEOTIDE SEQUENCE [LARGE SCALE GENOMIC DNA]</scope>
    <source>
        <strain evidence="2 3">CIRM-BRFM 2984</strain>
    </source>
</reference>
<organism evidence="2 3">
    <name type="scientific">Favolaschia claudopus</name>
    <dbReference type="NCBI Taxonomy" id="2862362"/>
    <lineage>
        <taxon>Eukaryota</taxon>
        <taxon>Fungi</taxon>
        <taxon>Dikarya</taxon>
        <taxon>Basidiomycota</taxon>
        <taxon>Agaricomycotina</taxon>
        <taxon>Agaricomycetes</taxon>
        <taxon>Agaricomycetidae</taxon>
        <taxon>Agaricales</taxon>
        <taxon>Marasmiineae</taxon>
        <taxon>Mycenaceae</taxon>
        <taxon>Favolaschia</taxon>
    </lineage>
</organism>
<evidence type="ECO:0000313" key="3">
    <source>
        <dbReference type="Proteomes" id="UP001362999"/>
    </source>
</evidence>